<dbReference type="EMBL" id="CAJFCI010000089">
    <property type="protein sequence ID" value="CAD5110491.1"/>
    <property type="molecule type" value="Genomic_DNA"/>
</dbReference>
<accession>A0A7U7ET09</accession>
<name>A0A7U7ET09_9GAMM</name>
<keyword evidence="2" id="KW-1185">Reference proteome</keyword>
<comment type="caution">
    <text evidence="1">The sequence shown here is derived from an EMBL/GenBank/DDBJ whole genome shotgun (WGS) entry which is preliminary data.</text>
</comment>
<protein>
    <submittedName>
        <fullName evidence="1">Uncharacterized protein</fullName>
    </submittedName>
</protein>
<proteinExistence type="predicted"/>
<dbReference type="AlphaFoldDB" id="A0A7U7ET09"/>
<gene>
    <name evidence="1" type="ORF">PSEWESI4_04814</name>
</gene>
<evidence type="ECO:0000313" key="2">
    <source>
        <dbReference type="Proteomes" id="UP000583387"/>
    </source>
</evidence>
<reference evidence="1 2" key="1">
    <citation type="submission" date="2020-08" db="EMBL/GenBank/DDBJ databases">
        <authorList>
            <person name="Criscuolo A."/>
        </authorList>
    </citation>
    <scope>NUCLEOTIDE SEQUENCE [LARGE SCALE GENOMIC DNA]</scope>
    <source>
        <strain evidence="1">CIP111764</strain>
    </source>
</reference>
<organism evidence="1 2">
    <name type="scientific">Zestomonas carbonaria</name>
    <dbReference type="NCBI Taxonomy" id="2762745"/>
    <lineage>
        <taxon>Bacteria</taxon>
        <taxon>Pseudomonadati</taxon>
        <taxon>Pseudomonadota</taxon>
        <taxon>Gammaproteobacteria</taxon>
        <taxon>Pseudomonadales</taxon>
        <taxon>Pseudomonadaceae</taxon>
        <taxon>Zestomonas</taxon>
    </lineage>
</organism>
<dbReference type="Proteomes" id="UP000583387">
    <property type="component" value="Unassembled WGS sequence"/>
</dbReference>
<sequence>MPAMLFAAMGRSYGRERSSQVEETRRFWIK</sequence>
<evidence type="ECO:0000313" key="1">
    <source>
        <dbReference type="EMBL" id="CAD5110491.1"/>
    </source>
</evidence>